<proteinExistence type="predicted"/>
<organism evidence="2 3">
    <name type="scientific">Mycolicibacterium brisbanense</name>
    <dbReference type="NCBI Taxonomy" id="146020"/>
    <lineage>
        <taxon>Bacteria</taxon>
        <taxon>Bacillati</taxon>
        <taxon>Actinomycetota</taxon>
        <taxon>Actinomycetes</taxon>
        <taxon>Mycobacteriales</taxon>
        <taxon>Mycobacteriaceae</taxon>
        <taxon>Mycolicibacterium</taxon>
    </lineage>
</organism>
<dbReference type="OrthoDB" id="9797456at2"/>
<evidence type="ECO:0000313" key="3">
    <source>
        <dbReference type="Proteomes" id="UP000069620"/>
    </source>
</evidence>
<dbReference type="InterPro" id="IPR016181">
    <property type="entry name" value="Acyl_CoA_acyltransferase"/>
</dbReference>
<gene>
    <name evidence="2" type="ORF">RMCB_2033</name>
</gene>
<evidence type="ECO:0000259" key="1">
    <source>
        <dbReference type="PROSITE" id="PS51186"/>
    </source>
</evidence>
<dbReference type="CDD" id="cd04301">
    <property type="entry name" value="NAT_SF"/>
    <property type="match status" value="1"/>
</dbReference>
<comment type="caution">
    <text evidence="2">The sequence shown here is derived from an EMBL/GenBank/DDBJ whole genome shotgun (WGS) entry which is preliminary data.</text>
</comment>
<dbReference type="Gene3D" id="3.40.630.30">
    <property type="match status" value="1"/>
</dbReference>
<dbReference type="STRING" id="146020.RMCB_2033"/>
<dbReference type="SUPFAM" id="SSF55729">
    <property type="entry name" value="Acyl-CoA N-acyltransferases (Nat)"/>
    <property type="match status" value="1"/>
</dbReference>
<feature type="domain" description="N-acetyltransferase" evidence="1">
    <location>
        <begin position="112"/>
        <end position="249"/>
    </location>
</feature>
<name>A0A100VXR0_9MYCO</name>
<dbReference type="Pfam" id="PF00583">
    <property type="entry name" value="Acetyltransf_1"/>
    <property type="match status" value="1"/>
</dbReference>
<dbReference type="EMBL" id="BCSX01000021">
    <property type="protein sequence ID" value="GAS87937.1"/>
    <property type="molecule type" value="Genomic_DNA"/>
</dbReference>
<sequence length="249" mass="26960">MSTLPAFSATVTDYWRSCFTGDVLYRDDDLTVVTNPGLEDDTPVMVLKPGDGGLRAVLTPELAELAALRGRTSLSESDFRGSLAAAGITLNGADYVFYFPPSAGHSLTEERPDVRRLTEHDSAVFAEFESAASERDRDDAYVELDHWAVFGAFEQNKLVCAASAYPWGDARIADLGVLTLPAFRGKGHARNVVRAISRYAFEQGYEPQYRCQLDNAGSVAVADALGLQAFGTWEALSPDCEIGFDSGQG</sequence>
<accession>A0A100VXR0</accession>
<evidence type="ECO:0000313" key="2">
    <source>
        <dbReference type="EMBL" id="GAS87937.1"/>
    </source>
</evidence>
<protein>
    <recommendedName>
        <fullName evidence="1">N-acetyltransferase domain-containing protein</fullName>
    </recommendedName>
</protein>
<dbReference type="Proteomes" id="UP000069620">
    <property type="component" value="Unassembled WGS sequence"/>
</dbReference>
<reference evidence="3" key="2">
    <citation type="submission" date="2016-02" db="EMBL/GenBank/DDBJ databases">
        <title>Draft genome sequence of five rapidly growing Mycobacterium species.</title>
        <authorList>
            <person name="Katahira K."/>
            <person name="Gotou Y."/>
            <person name="Iida K."/>
            <person name="Ogura Y."/>
            <person name="Hayashi T."/>
        </authorList>
    </citation>
    <scope>NUCLEOTIDE SEQUENCE [LARGE SCALE GENOMIC DNA]</scope>
    <source>
        <strain evidence="3">JCM15654</strain>
    </source>
</reference>
<dbReference type="AlphaFoldDB" id="A0A100VXR0"/>
<dbReference type="PROSITE" id="PS51186">
    <property type="entry name" value="GNAT"/>
    <property type="match status" value="1"/>
</dbReference>
<dbReference type="InterPro" id="IPR000182">
    <property type="entry name" value="GNAT_dom"/>
</dbReference>
<keyword evidence="3" id="KW-1185">Reference proteome</keyword>
<reference evidence="3" key="1">
    <citation type="journal article" date="2016" name="Genome Announc.">
        <title>Draft Genome Sequences of Five Rapidly Growing Mycobacterium Species, M. thermoresistibile, M. fortuitum subsp. acetamidolyticum, M. canariasense, M. brisbanense, and M. novocastrense.</title>
        <authorList>
            <person name="Katahira K."/>
            <person name="Ogura Y."/>
            <person name="Gotoh Y."/>
            <person name="Hayashi T."/>
        </authorList>
    </citation>
    <scope>NUCLEOTIDE SEQUENCE [LARGE SCALE GENOMIC DNA]</scope>
    <source>
        <strain evidence="3">JCM15654</strain>
    </source>
</reference>
<dbReference type="GO" id="GO:0016747">
    <property type="term" value="F:acyltransferase activity, transferring groups other than amino-acyl groups"/>
    <property type="evidence" value="ECO:0007669"/>
    <property type="project" value="InterPro"/>
</dbReference>